<keyword evidence="4" id="KW-1185">Reference proteome</keyword>
<protein>
    <submittedName>
        <fullName evidence="2">Uroporphyrinogen III decarboxylase</fullName>
    </submittedName>
</protein>
<dbReference type="Proteomes" id="UP000669239">
    <property type="component" value="Unassembled WGS sequence"/>
</dbReference>
<dbReference type="GO" id="GO:0006779">
    <property type="term" value="P:porphyrin-containing compound biosynthetic process"/>
    <property type="evidence" value="ECO:0007669"/>
    <property type="project" value="InterPro"/>
</dbReference>
<dbReference type="RefSeq" id="WP_118708453.1">
    <property type="nucleotide sequence ID" value="NZ_JAAITT010000034.1"/>
</dbReference>
<dbReference type="Gene3D" id="3.20.20.210">
    <property type="match status" value="1"/>
</dbReference>
<feature type="domain" description="Uroporphyrinogen decarboxylase (URO-D)" evidence="1">
    <location>
        <begin position="67"/>
        <end position="317"/>
    </location>
</feature>
<dbReference type="InterPro" id="IPR000257">
    <property type="entry name" value="Uroporphyrinogen_deCOase"/>
</dbReference>
<evidence type="ECO:0000313" key="2">
    <source>
        <dbReference type="EMBL" id="MCG4746825.1"/>
    </source>
</evidence>
<dbReference type="PANTHER" id="PTHR47099">
    <property type="entry name" value="METHYLCOBAMIDE:COM METHYLTRANSFERASE MTBA"/>
    <property type="match status" value="1"/>
</dbReference>
<reference evidence="2" key="3">
    <citation type="submission" date="2022-01" db="EMBL/GenBank/DDBJ databases">
        <title>Collection of gut derived symbiotic bacterial strains cultured from healthy donors.</title>
        <authorList>
            <person name="Lin H."/>
            <person name="Kohout C."/>
            <person name="Waligurski E."/>
            <person name="Pamer E.G."/>
        </authorList>
    </citation>
    <scope>NUCLEOTIDE SEQUENCE</scope>
    <source>
        <strain evidence="2">DFI.6.55</strain>
    </source>
</reference>
<dbReference type="GO" id="GO:0004853">
    <property type="term" value="F:uroporphyrinogen decarboxylase activity"/>
    <property type="evidence" value="ECO:0007669"/>
    <property type="project" value="InterPro"/>
</dbReference>
<dbReference type="Proteomes" id="UP001299608">
    <property type="component" value="Unassembled WGS sequence"/>
</dbReference>
<evidence type="ECO:0000313" key="5">
    <source>
        <dbReference type="Proteomes" id="UP001299608"/>
    </source>
</evidence>
<dbReference type="Pfam" id="PF01208">
    <property type="entry name" value="URO-D"/>
    <property type="match status" value="1"/>
</dbReference>
<dbReference type="SUPFAM" id="SSF51726">
    <property type="entry name" value="UROD/MetE-like"/>
    <property type="match status" value="1"/>
</dbReference>
<dbReference type="EMBL" id="JAKNGE010000018">
    <property type="protein sequence ID" value="MCG4746825.1"/>
    <property type="molecule type" value="Genomic_DNA"/>
</dbReference>
<reference evidence="3" key="2">
    <citation type="submission" date="2020-02" db="EMBL/GenBank/DDBJ databases">
        <authorList>
            <person name="Littmann E."/>
            <person name="Sorbara M."/>
        </authorList>
    </citation>
    <scope>NUCLEOTIDE SEQUENCE</scope>
    <source>
        <strain evidence="3">MSK.1.17</strain>
    </source>
</reference>
<gene>
    <name evidence="3" type="ORF">G5B36_20515</name>
    <name evidence="2" type="ORF">L0N08_15485</name>
</gene>
<proteinExistence type="predicted"/>
<reference evidence="3 4" key="1">
    <citation type="journal article" date="2020" name="Cell Host Microbe">
        <title>Functional and Genomic Variation between Human-Derived Isolates of Lachnospiraceae Reveals Inter- and Intra-Species Diversity.</title>
        <authorList>
            <person name="Sorbara M.T."/>
            <person name="Littmann E.R."/>
            <person name="Fontana E."/>
            <person name="Moody T.U."/>
            <person name="Kohout C.E."/>
            <person name="Gjonbalaj M."/>
            <person name="Eaton V."/>
            <person name="Seok R."/>
            <person name="Leiner I.M."/>
            <person name="Pamer E.G."/>
        </authorList>
    </citation>
    <scope>NUCLEOTIDE SEQUENCE [LARGE SCALE GENOMIC DNA]</scope>
    <source>
        <strain evidence="3 4">MSK.1.17</strain>
    </source>
</reference>
<evidence type="ECO:0000259" key="1">
    <source>
        <dbReference type="Pfam" id="PF01208"/>
    </source>
</evidence>
<name>A0AAW5BRK2_9FIRM</name>
<organism evidence="2 5">
    <name type="scientific">Enterocloster aldenensis</name>
    <dbReference type="NCBI Taxonomy" id="358742"/>
    <lineage>
        <taxon>Bacteria</taxon>
        <taxon>Bacillati</taxon>
        <taxon>Bacillota</taxon>
        <taxon>Clostridia</taxon>
        <taxon>Lachnospirales</taxon>
        <taxon>Lachnospiraceae</taxon>
        <taxon>Enterocloster</taxon>
    </lineage>
</organism>
<sequence length="319" mass="35920">MKKRERVFAAMKNQPVDKIPSYFTMHFPREVAFGEAAVEEHLKFFKEVNPDIQKIMNENLVPNMGSIKTPDDWKCIRSISLNDKFMQDEIELVKRVLDRCDMDAYNIGTLHGIVASTIHPIEPDYGYMPVRQLLVSHLRQDKAPVLDAMKRIADGLCQLAGKFVELGLDGILYAGLGGERFLFTDQEFEEYIMPFDKQIMNACLEAGGNNILHMCKTDVNFDRYKSYKGLYTIANWGVYEAGLSLAEGRRIFTDCAIMGGLSNHMGPLIEGTADEIREEVRRVVAEAGRTGFILGTDCTIPTGTSYDRLRTAVDALEGL</sequence>
<dbReference type="AlphaFoldDB" id="A0AAW5BRK2"/>
<dbReference type="EMBL" id="JAAITT010000034">
    <property type="protein sequence ID" value="NSJ51075.1"/>
    <property type="molecule type" value="Genomic_DNA"/>
</dbReference>
<dbReference type="InterPro" id="IPR052024">
    <property type="entry name" value="Methanogen_methyltrans"/>
</dbReference>
<evidence type="ECO:0000313" key="4">
    <source>
        <dbReference type="Proteomes" id="UP000669239"/>
    </source>
</evidence>
<comment type="caution">
    <text evidence="2">The sequence shown here is derived from an EMBL/GenBank/DDBJ whole genome shotgun (WGS) entry which is preliminary data.</text>
</comment>
<dbReference type="PANTHER" id="PTHR47099:SF1">
    <property type="entry name" value="METHYLCOBAMIDE:COM METHYLTRANSFERASE MTBA"/>
    <property type="match status" value="1"/>
</dbReference>
<dbReference type="InterPro" id="IPR038071">
    <property type="entry name" value="UROD/MetE-like_sf"/>
</dbReference>
<evidence type="ECO:0000313" key="3">
    <source>
        <dbReference type="EMBL" id="NSJ51075.1"/>
    </source>
</evidence>
<accession>A0AAW5BRK2</accession>